<proteinExistence type="predicted"/>
<gene>
    <name evidence="1" type="ORF">ACFPJ6_04440</name>
</gene>
<evidence type="ECO:0000313" key="2">
    <source>
        <dbReference type="Proteomes" id="UP001596122"/>
    </source>
</evidence>
<dbReference type="Proteomes" id="UP001596122">
    <property type="component" value="Unassembled WGS sequence"/>
</dbReference>
<dbReference type="RefSeq" id="WP_340271386.1">
    <property type="nucleotide sequence ID" value="NZ_JBBEOG010000011.1"/>
</dbReference>
<keyword evidence="2" id="KW-1185">Reference proteome</keyword>
<evidence type="ECO:0000313" key="1">
    <source>
        <dbReference type="EMBL" id="MFC5380033.1"/>
    </source>
</evidence>
<organism evidence="1 2">
    <name type="scientific">Aquipuribacter nitratireducens</name>
    <dbReference type="NCBI Taxonomy" id="650104"/>
    <lineage>
        <taxon>Bacteria</taxon>
        <taxon>Bacillati</taxon>
        <taxon>Actinomycetota</taxon>
        <taxon>Actinomycetes</taxon>
        <taxon>Micrococcales</taxon>
        <taxon>Intrasporangiaceae</taxon>
        <taxon>Aquipuribacter</taxon>
    </lineage>
</organism>
<sequence length="102" mass="9970">MSGPGPEDAKLLVLARSAAARAGGAGAAVRDDIGRTYLAGAVDVPGLRLTALQAAAAQAVGSGVHRLEAVAIVDAGATARAALSPAEEELLEHLGGPAVVRP</sequence>
<name>A0ABW0GJD2_9MICO</name>
<accession>A0ABW0GJD2</accession>
<reference evidence="2" key="1">
    <citation type="journal article" date="2019" name="Int. J. Syst. Evol. Microbiol.">
        <title>The Global Catalogue of Microorganisms (GCM) 10K type strain sequencing project: providing services to taxonomists for standard genome sequencing and annotation.</title>
        <authorList>
            <consortium name="The Broad Institute Genomics Platform"/>
            <consortium name="The Broad Institute Genome Sequencing Center for Infectious Disease"/>
            <person name="Wu L."/>
            <person name="Ma J."/>
        </authorList>
    </citation>
    <scope>NUCLEOTIDE SEQUENCE [LARGE SCALE GENOMIC DNA]</scope>
    <source>
        <strain evidence="2">CCUG 43114</strain>
    </source>
</reference>
<evidence type="ECO:0008006" key="3">
    <source>
        <dbReference type="Google" id="ProtNLM"/>
    </source>
</evidence>
<comment type="caution">
    <text evidence="1">The sequence shown here is derived from an EMBL/GenBank/DDBJ whole genome shotgun (WGS) entry which is preliminary data.</text>
</comment>
<protein>
    <recommendedName>
        <fullName evidence="3">Cytidine deaminase</fullName>
    </recommendedName>
</protein>
<dbReference type="EMBL" id="JBHSLD010000004">
    <property type="protein sequence ID" value="MFC5380033.1"/>
    <property type="molecule type" value="Genomic_DNA"/>
</dbReference>